<dbReference type="Proteomes" id="UP001469365">
    <property type="component" value="Unassembled WGS sequence"/>
</dbReference>
<dbReference type="Pfam" id="PF00149">
    <property type="entry name" value="Metallophos"/>
    <property type="match status" value="1"/>
</dbReference>
<comment type="caution">
    <text evidence="3">The sequence shown here is derived from an EMBL/GenBank/DDBJ whole genome shotgun (WGS) entry which is preliminary data.</text>
</comment>
<organism evidence="3 4">
    <name type="scientific">Paenibacillus filicis</name>
    <dbReference type="NCBI Taxonomy" id="669464"/>
    <lineage>
        <taxon>Bacteria</taxon>
        <taxon>Bacillati</taxon>
        <taxon>Bacillota</taxon>
        <taxon>Bacilli</taxon>
        <taxon>Bacillales</taxon>
        <taxon>Paenibacillaceae</taxon>
        <taxon>Paenibacillus</taxon>
    </lineage>
</organism>
<dbReference type="PANTHER" id="PTHR31302:SF25">
    <property type="entry name" value="PHOSPHOESTERASE"/>
    <property type="match status" value="1"/>
</dbReference>
<dbReference type="PANTHER" id="PTHR31302">
    <property type="entry name" value="TRANSMEMBRANE PROTEIN WITH METALLOPHOSPHOESTERASE DOMAIN-RELATED"/>
    <property type="match status" value="1"/>
</dbReference>
<dbReference type="InterPro" id="IPR029052">
    <property type="entry name" value="Metallo-depent_PP-like"/>
</dbReference>
<feature type="domain" description="Calcineurin-like phosphoesterase" evidence="2">
    <location>
        <begin position="77"/>
        <end position="241"/>
    </location>
</feature>
<dbReference type="InterPro" id="IPR004843">
    <property type="entry name" value="Calcineurin-like_PHP"/>
</dbReference>
<sequence length="304" mass="33387">MTNSSSQSPNPNDPNDHHHTKKTSRRSFLSKAALTLLGIVALPPAAVAYARYAEPKWLDIERVTLRTPRLPQAMDGLKVVQFSDTHLGFHYDAASLTQLADIINKLEPDILCFTGDLVDYAVGSEGSAYAEALGRMQAGLGKFAVLGNHDYFKGGDVVVAKTLAAGGFRVLRNQAARVQKGNGSMWVAGVEDMWYGKPDIARSLNAVNPDDYVLLLSHSPDYADTVVDFPVDVQLSGHSHGGQVRIPFYGHVVVPKFAEKYVIGHYNLGERDFQLYVNRGIGVSQQPIRFNCRPELTCFTLKRG</sequence>
<protein>
    <submittedName>
        <fullName evidence="3">Metallophosphoesterase</fullName>
    </submittedName>
</protein>
<dbReference type="SUPFAM" id="SSF56300">
    <property type="entry name" value="Metallo-dependent phosphatases"/>
    <property type="match status" value="1"/>
</dbReference>
<evidence type="ECO:0000256" key="1">
    <source>
        <dbReference type="SAM" id="MobiDB-lite"/>
    </source>
</evidence>
<name>A0ABU9DRH2_9BACL</name>
<feature type="region of interest" description="Disordered" evidence="1">
    <location>
        <begin position="1"/>
        <end position="24"/>
    </location>
</feature>
<proteinExistence type="predicted"/>
<dbReference type="CDD" id="cd07385">
    <property type="entry name" value="MPP_YkuE_C"/>
    <property type="match status" value="1"/>
</dbReference>
<dbReference type="PROSITE" id="PS51318">
    <property type="entry name" value="TAT"/>
    <property type="match status" value="1"/>
</dbReference>
<evidence type="ECO:0000313" key="3">
    <source>
        <dbReference type="EMBL" id="MEK8130797.1"/>
    </source>
</evidence>
<reference evidence="3 4" key="1">
    <citation type="submission" date="2024-04" db="EMBL/GenBank/DDBJ databases">
        <title>draft genome sequnece of Paenibacillus filicis.</title>
        <authorList>
            <person name="Kim D.-U."/>
        </authorList>
    </citation>
    <scope>NUCLEOTIDE SEQUENCE [LARGE SCALE GENOMIC DNA]</scope>
    <source>
        <strain evidence="3 4">KACC14197</strain>
    </source>
</reference>
<dbReference type="RefSeq" id="WP_341417931.1">
    <property type="nucleotide sequence ID" value="NZ_JBBPCC010000016.1"/>
</dbReference>
<feature type="compositionally biased region" description="Low complexity" evidence="1">
    <location>
        <begin position="1"/>
        <end position="10"/>
    </location>
</feature>
<accession>A0ABU9DRH2</accession>
<gene>
    <name evidence="3" type="ORF">WMW72_23090</name>
</gene>
<evidence type="ECO:0000313" key="4">
    <source>
        <dbReference type="Proteomes" id="UP001469365"/>
    </source>
</evidence>
<dbReference type="Gene3D" id="3.60.21.10">
    <property type="match status" value="1"/>
</dbReference>
<evidence type="ECO:0000259" key="2">
    <source>
        <dbReference type="Pfam" id="PF00149"/>
    </source>
</evidence>
<keyword evidence="4" id="KW-1185">Reference proteome</keyword>
<dbReference type="InterPro" id="IPR051158">
    <property type="entry name" value="Metallophosphoesterase_sf"/>
</dbReference>
<dbReference type="InterPro" id="IPR006311">
    <property type="entry name" value="TAT_signal"/>
</dbReference>
<dbReference type="EMBL" id="JBBPCC010000016">
    <property type="protein sequence ID" value="MEK8130797.1"/>
    <property type="molecule type" value="Genomic_DNA"/>
</dbReference>